<dbReference type="PIRSF" id="PIRSF000726">
    <property type="entry name" value="Asp_kin"/>
    <property type="match status" value="1"/>
</dbReference>
<evidence type="ECO:0000256" key="2">
    <source>
        <dbReference type="ARBA" id="ARBA00010122"/>
    </source>
</evidence>
<evidence type="ECO:0000256" key="1">
    <source>
        <dbReference type="ARBA" id="ARBA00004766"/>
    </source>
</evidence>
<comment type="catalytic activity">
    <reaction evidence="7 8">
        <text>L-aspartate + ATP = 4-phospho-L-aspartate + ADP</text>
        <dbReference type="Rhea" id="RHEA:23776"/>
        <dbReference type="ChEBI" id="CHEBI:29991"/>
        <dbReference type="ChEBI" id="CHEBI:30616"/>
        <dbReference type="ChEBI" id="CHEBI:57535"/>
        <dbReference type="ChEBI" id="CHEBI:456216"/>
        <dbReference type="EC" id="2.7.2.4"/>
    </reaction>
</comment>
<gene>
    <name evidence="11" type="ORF">GCM10009118_07120</name>
</gene>
<dbReference type="InterPro" id="IPR045865">
    <property type="entry name" value="ACT-like_dom_sf"/>
</dbReference>
<comment type="similarity">
    <text evidence="2 8">Belongs to the aspartokinase family.</text>
</comment>
<evidence type="ECO:0000256" key="3">
    <source>
        <dbReference type="ARBA" id="ARBA00022679"/>
    </source>
</evidence>
<dbReference type="Gene3D" id="1.20.120.1320">
    <property type="entry name" value="Aspartokinase, catalytic domain"/>
    <property type="match status" value="1"/>
</dbReference>
<keyword evidence="5 8" id="KW-0418">Kinase</keyword>
<evidence type="ECO:0000256" key="8">
    <source>
        <dbReference type="RuleBase" id="RU003448"/>
    </source>
</evidence>
<keyword evidence="4" id="KW-0547">Nucleotide-binding</keyword>
<comment type="pathway">
    <text evidence="9">Amino-acid biosynthesis; L-threonine biosynthesis; L-threonine from L-aspartate: step 1/5.</text>
</comment>
<keyword evidence="6" id="KW-0067">ATP-binding</keyword>
<name>A0ABN1MMV5_9FLAO</name>
<reference evidence="11 12" key="1">
    <citation type="journal article" date="2019" name="Int. J. Syst. Evol. Microbiol.">
        <title>The Global Catalogue of Microorganisms (GCM) 10K type strain sequencing project: providing services to taxonomists for standard genome sequencing and annotation.</title>
        <authorList>
            <consortium name="The Broad Institute Genomics Platform"/>
            <consortium name="The Broad Institute Genome Sequencing Center for Infectious Disease"/>
            <person name="Wu L."/>
            <person name="Ma J."/>
        </authorList>
    </citation>
    <scope>NUCLEOTIDE SEQUENCE [LARGE SCALE GENOMIC DNA]</scope>
    <source>
        <strain evidence="11 12">JCM 16083</strain>
    </source>
</reference>
<comment type="caution">
    <text evidence="11">The sequence shown here is derived from an EMBL/GenBank/DDBJ whole genome shotgun (WGS) entry which is preliminary data.</text>
</comment>
<evidence type="ECO:0000313" key="11">
    <source>
        <dbReference type="EMBL" id="GAA0874304.1"/>
    </source>
</evidence>
<evidence type="ECO:0000256" key="5">
    <source>
        <dbReference type="ARBA" id="ARBA00022777"/>
    </source>
</evidence>
<sequence>MGMEVFKFGGASVKDADAVKNVAQILAMYGENNLIVVVSAMGKTTNALERIAMACWNGDTQLFRNEVNELEQFHLTIMNDLFDASNEMIYNQVKNEFRLLSLKIEQPRSDNFDFEYDQIVSLGEIISTRIIAAYLNQQQLLAVWEDARRLIRTDNTYREGSVDWQKTDALIKERMLPHFEKNRIVVTQGFLGHTAEGFTTTLGREGSDYTAGILAFISDADDVTIWKDVPGMLNADPKWFDNTIKLDKISFKEAIELSYYGASVIHPKTVKPLQNKGIPLYVKSFLNPSEEGTVIQESPDFDHLVPSFIFKMDQLLISVMPKDFSFIVEKSLSSIFNTLDKLGVKINVMQNSALSFSLLVDRKKVDLEKVIAVFSDDFKVKYNEDLELVTIRHYDQATIDRVTVGKEIILEQKTRETVRIVMKDQSLS</sequence>
<dbReference type="InterPro" id="IPR036393">
    <property type="entry name" value="AceGlu_kinase-like_sf"/>
</dbReference>
<evidence type="ECO:0000313" key="12">
    <source>
        <dbReference type="Proteomes" id="UP001501126"/>
    </source>
</evidence>
<evidence type="ECO:0000256" key="4">
    <source>
        <dbReference type="ARBA" id="ARBA00022741"/>
    </source>
</evidence>
<evidence type="ECO:0000256" key="9">
    <source>
        <dbReference type="RuleBase" id="RU004249"/>
    </source>
</evidence>
<accession>A0ABN1MMV5</accession>
<keyword evidence="3 8" id="KW-0808">Transferase</keyword>
<organism evidence="11 12">
    <name type="scientific">Wandonia haliotis</name>
    <dbReference type="NCBI Taxonomy" id="574963"/>
    <lineage>
        <taxon>Bacteria</taxon>
        <taxon>Pseudomonadati</taxon>
        <taxon>Bacteroidota</taxon>
        <taxon>Flavobacteriia</taxon>
        <taxon>Flavobacteriales</taxon>
        <taxon>Crocinitomicaceae</taxon>
        <taxon>Wandonia</taxon>
    </lineage>
</organism>
<dbReference type="InterPro" id="IPR001048">
    <property type="entry name" value="Asp/Glu/Uridylate_kinase"/>
</dbReference>
<dbReference type="EMBL" id="BAAAFH010000003">
    <property type="protein sequence ID" value="GAA0874304.1"/>
    <property type="molecule type" value="Genomic_DNA"/>
</dbReference>
<dbReference type="NCBIfam" id="TIGR00657">
    <property type="entry name" value="asp_kinases"/>
    <property type="match status" value="1"/>
</dbReference>
<dbReference type="InterPro" id="IPR005260">
    <property type="entry name" value="Asp_kin_monofn"/>
</dbReference>
<feature type="domain" description="Aspartate/glutamate/uridylate kinase" evidence="10">
    <location>
        <begin position="5"/>
        <end position="284"/>
    </location>
</feature>
<dbReference type="Proteomes" id="UP001501126">
    <property type="component" value="Unassembled WGS sequence"/>
</dbReference>
<dbReference type="GO" id="GO:0016301">
    <property type="term" value="F:kinase activity"/>
    <property type="evidence" value="ECO:0007669"/>
    <property type="project" value="UniProtKB-KW"/>
</dbReference>
<comment type="pathway">
    <text evidence="1 9">Amino-acid biosynthesis; L-lysine biosynthesis via DAP pathway; (S)-tetrahydrodipicolinate from L-aspartate: step 1/4.</text>
</comment>
<dbReference type="InterPro" id="IPR042199">
    <property type="entry name" value="AsparK_Bifunc_asparK/hSer_DH"/>
</dbReference>
<dbReference type="Pfam" id="PF00696">
    <property type="entry name" value="AA_kinase"/>
    <property type="match status" value="1"/>
</dbReference>
<keyword evidence="12" id="KW-1185">Reference proteome</keyword>
<dbReference type="SUPFAM" id="SSF55021">
    <property type="entry name" value="ACT-like"/>
    <property type="match status" value="1"/>
</dbReference>
<dbReference type="SUPFAM" id="SSF53633">
    <property type="entry name" value="Carbamate kinase-like"/>
    <property type="match status" value="1"/>
</dbReference>
<dbReference type="PANTHER" id="PTHR21499">
    <property type="entry name" value="ASPARTATE KINASE"/>
    <property type="match status" value="1"/>
</dbReference>
<dbReference type="Gene3D" id="3.40.1160.10">
    <property type="entry name" value="Acetylglutamate kinase-like"/>
    <property type="match status" value="1"/>
</dbReference>
<evidence type="ECO:0000256" key="7">
    <source>
        <dbReference type="ARBA" id="ARBA00047872"/>
    </source>
</evidence>
<dbReference type="PANTHER" id="PTHR21499:SF59">
    <property type="entry name" value="ASPARTOKINASE"/>
    <property type="match status" value="1"/>
</dbReference>
<evidence type="ECO:0000259" key="10">
    <source>
        <dbReference type="Pfam" id="PF00696"/>
    </source>
</evidence>
<keyword evidence="9" id="KW-0028">Amino-acid biosynthesis</keyword>
<evidence type="ECO:0000256" key="6">
    <source>
        <dbReference type="ARBA" id="ARBA00022840"/>
    </source>
</evidence>
<proteinExistence type="inferred from homology"/>
<dbReference type="EC" id="2.7.2.4" evidence="8"/>
<protein>
    <recommendedName>
        <fullName evidence="8">Aspartokinase</fullName>
        <ecNumber evidence="8">2.7.2.4</ecNumber>
    </recommendedName>
</protein>
<comment type="pathway">
    <text evidence="9">Amino-acid biosynthesis; L-methionine biosynthesis via de novo pathway; L-homoserine from L-aspartate: step 1/3.</text>
</comment>
<dbReference type="InterPro" id="IPR001341">
    <property type="entry name" value="Asp_kinase"/>
</dbReference>